<evidence type="ECO:0000256" key="4">
    <source>
        <dbReference type="ARBA" id="ARBA00022989"/>
    </source>
</evidence>
<evidence type="ECO:0000313" key="9">
    <source>
        <dbReference type="EMBL" id="ASU86135.1"/>
    </source>
</evidence>
<dbReference type="SUPFAM" id="SSF103481">
    <property type="entry name" value="Multidrug resistance efflux transporter EmrE"/>
    <property type="match status" value="2"/>
</dbReference>
<evidence type="ECO:0000256" key="2">
    <source>
        <dbReference type="ARBA" id="ARBA00007362"/>
    </source>
</evidence>
<dbReference type="GO" id="GO:0016020">
    <property type="term" value="C:membrane"/>
    <property type="evidence" value="ECO:0007669"/>
    <property type="project" value="UniProtKB-SubCell"/>
</dbReference>
<accession>A0A223SDE7</accession>
<gene>
    <name evidence="9" type="ORF">CDO52_09605</name>
</gene>
<dbReference type="PANTHER" id="PTHR32322">
    <property type="entry name" value="INNER MEMBRANE TRANSPORTER"/>
    <property type="match status" value="1"/>
</dbReference>
<feature type="transmembrane region" description="Helical" evidence="7">
    <location>
        <begin position="229"/>
        <end position="247"/>
    </location>
</feature>
<dbReference type="Pfam" id="PF00892">
    <property type="entry name" value="EamA"/>
    <property type="match status" value="2"/>
</dbReference>
<dbReference type="KEGG" id="ngv:CDO52_09605"/>
<feature type="domain" description="EamA" evidence="8">
    <location>
        <begin position="165"/>
        <end position="297"/>
    </location>
</feature>
<feature type="transmembrane region" description="Helical" evidence="7">
    <location>
        <begin position="164"/>
        <end position="183"/>
    </location>
</feature>
<comment type="subcellular location">
    <subcellularLocation>
        <location evidence="1">Membrane</location>
        <topology evidence="1">Multi-pass membrane protein</topology>
    </subcellularLocation>
</comment>
<organism evidence="9 10">
    <name type="scientific">Nocardiopsis gilva YIM 90087</name>
    <dbReference type="NCBI Taxonomy" id="1235441"/>
    <lineage>
        <taxon>Bacteria</taxon>
        <taxon>Bacillati</taxon>
        <taxon>Actinomycetota</taxon>
        <taxon>Actinomycetes</taxon>
        <taxon>Streptosporangiales</taxon>
        <taxon>Nocardiopsidaceae</taxon>
        <taxon>Nocardiopsis</taxon>
    </lineage>
</organism>
<feature type="transmembrane region" description="Helical" evidence="7">
    <location>
        <begin position="138"/>
        <end position="158"/>
    </location>
</feature>
<evidence type="ECO:0000313" key="10">
    <source>
        <dbReference type="Proteomes" id="UP000215005"/>
    </source>
</evidence>
<dbReference type="Proteomes" id="UP000215005">
    <property type="component" value="Chromosome"/>
</dbReference>
<keyword evidence="10" id="KW-1185">Reference proteome</keyword>
<evidence type="ECO:0000256" key="1">
    <source>
        <dbReference type="ARBA" id="ARBA00004141"/>
    </source>
</evidence>
<reference evidence="9 10" key="1">
    <citation type="submission" date="2017-08" db="EMBL/GenBank/DDBJ databases">
        <title>The complete genome sequence of Nocardiopsis gilva YIM 90087.</title>
        <authorList>
            <person name="Yin M."/>
            <person name="Tang S."/>
        </authorList>
    </citation>
    <scope>NUCLEOTIDE SEQUENCE [LARGE SCALE GENOMIC DNA]</scope>
    <source>
        <strain evidence="9 10">YIM 90087</strain>
    </source>
</reference>
<dbReference type="InterPro" id="IPR050638">
    <property type="entry name" value="AA-Vitamin_Transporters"/>
</dbReference>
<dbReference type="InterPro" id="IPR037185">
    <property type="entry name" value="EmrE-like"/>
</dbReference>
<name>A0A223SDE7_9ACTN</name>
<dbReference type="RefSeq" id="WP_026125583.1">
    <property type="nucleotide sequence ID" value="NZ_ANBG01000083.1"/>
</dbReference>
<dbReference type="InterPro" id="IPR000620">
    <property type="entry name" value="EamA_dom"/>
</dbReference>
<keyword evidence="3 7" id="KW-0812">Transmembrane</keyword>
<feature type="transmembrane region" description="Helical" evidence="7">
    <location>
        <begin position="285"/>
        <end position="302"/>
    </location>
</feature>
<feature type="transmembrane region" description="Helical" evidence="7">
    <location>
        <begin position="112"/>
        <end position="131"/>
    </location>
</feature>
<evidence type="ECO:0000256" key="5">
    <source>
        <dbReference type="ARBA" id="ARBA00023136"/>
    </source>
</evidence>
<sequence>MTVTARPTQAPSPSPSRPSSGSRSRVVDVALTAIAPVSWGTTYVVTTELLPPDRPLLIAALRALPAGLILLAFTRRLPTGNWWWKVAVLGTLNFGAFFPLLFFAAYRLPGGVAATVGAVLPLVVLALSALILGARPTLWSVGAAVTGVVGVGLMVLTSDAAIDPLGVLAQLTGVLLMGTAVVLGKRWGRPDGVSLVTLTGWQLTVGGLVLAPIAFAVEGAPSALSATNVVGFVYLGLIGTALAYFVWFRGIERLVPAQVSFLALTNPMTALIAGFLVLGQGLSPWQLLGFLIALGAMVAGQWQPRQAADRHLS</sequence>
<evidence type="ECO:0000256" key="3">
    <source>
        <dbReference type="ARBA" id="ARBA00022692"/>
    </source>
</evidence>
<keyword evidence="5 7" id="KW-0472">Membrane</keyword>
<keyword evidence="4 7" id="KW-1133">Transmembrane helix</keyword>
<dbReference type="EMBL" id="CP022753">
    <property type="protein sequence ID" value="ASU86135.1"/>
    <property type="molecule type" value="Genomic_DNA"/>
</dbReference>
<comment type="similarity">
    <text evidence="2">Belongs to the EamA transporter family.</text>
</comment>
<feature type="transmembrane region" description="Helical" evidence="7">
    <location>
        <begin position="195"/>
        <end position="217"/>
    </location>
</feature>
<evidence type="ECO:0000256" key="6">
    <source>
        <dbReference type="SAM" id="MobiDB-lite"/>
    </source>
</evidence>
<feature type="domain" description="EamA" evidence="8">
    <location>
        <begin position="31"/>
        <end position="155"/>
    </location>
</feature>
<dbReference type="OrthoDB" id="5430053at2"/>
<proteinExistence type="inferred from homology"/>
<dbReference type="AlphaFoldDB" id="A0A223SDE7"/>
<evidence type="ECO:0000256" key="7">
    <source>
        <dbReference type="SAM" id="Phobius"/>
    </source>
</evidence>
<evidence type="ECO:0000259" key="8">
    <source>
        <dbReference type="Pfam" id="PF00892"/>
    </source>
</evidence>
<protein>
    <submittedName>
        <fullName evidence="9">EamA family transporter</fullName>
    </submittedName>
</protein>
<feature type="transmembrane region" description="Helical" evidence="7">
    <location>
        <begin position="259"/>
        <end position="279"/>
    </location>
</feature>
<feature type="region of interest" description="Disordered" evidence="6">
    <location>
        <begin position="1"/>
        <end position="24"/>
    </location>
</feature>
<dbReference type="PANTHER" id="PTHR32322:SF2">
    <property type="entry name" value="EAMA DOMAIN-CONTAINING PROTEIN"/>
    <property type="match status" value="1"/>
</dbReference>
<feature type="transmembrane region" description="Helical" evidence="7">
    <location>
        <begin position="86"/>
        <end position="106"/>
    </location>
</feature>